<evidence type="ECO:0000256" key="1">
    <source>
        <dbReference type="ARBA" id="ARBA00005964"/>
    </source>
</evidence>
<dbReference type="SUPFAM" id="SSF53474">
    <property type="entry name" value="alpha/beta-Hydrolases"/>
    <property type="match status" value="1"/>
</dbReference>
<sequence length="404" mass="45250">MADPIVETNYGKIQGFSLTLENGLEADVFLRVPFAQAPIENLRLEKPQPPKKWEGVHDSTYFSPSCTQHGRNPSITDTDEDSLYLNIIAPQKKSSESYPVLFWIHASGWATGSGVSHGYKGIAERWAPQGIIVVTINYRLGALGWMSTGTKSFPGNLGLWDQLAALKFVNENIKYFGGDPNRITVWGASAGGASASALGLSPHSRDLFQKIIQMSGSLYAEWTTTNRVVETSEKLAEELKCSNKDSEKVKECIKTKTVDEIQDAVEKLGTTRRDVNTMIYNPRIDGDFFPDSFEELIKKAPKKPTLTGIGQDEGSIFTTLPKDNAAIDGIMISYEQQRNYKREDVVKFIKEVVASEKVFGNRVKEVQEKLIDFYVDRDVPENPDYKFWVQRYCDNAPLQVLTLV</sequence>
<comment type="similarity">
    <text evidence="1 4">Belongs to the type-B carboxylesterase/lipase family.</text>
</comment>
<evidence type="ECO:0000256" key="3">
    <source>
        <dbReference type="ARBA" id="ARBA00022801"/>
    </source>
</evidence>
<keyword evidence="3 4" id="KW-0378">Hydrolase</keyword>
<accession>A0A914CFV9</accession>
<proteinExistence type="inferred from homology"/>
<dbReference type="PROSITE" id="PS00122">
    <property type="entry name" value="CARBOXYLESTERASE_B_1"/>
    <property type="match status" value="1"/>
</dbReference>
<dbReference type="Proteomes" id="UP000887540">
    <property type="component" value="Unplaced"/>
</dbReference>
<evidence type="ECO:0000313" key="7">
    <source>
        <dbReference type="WBParaSite" id="ACRNAN_Path_998.g3838.t2"/>
    </source>
</evidence>
<reference evidence="7" key="1">
    <citation type="submission" date="2022-11" db="UniProtKB">
        <authorList>
            <consortium name="WormBaseParasite"/>
        </authorList>
    </citation>
    <scope>IDENTIFICATION</scope>
</reference>
<dbReference type="InterPro" id="IPR029058">
    <property type="entry name" value="AB_hydrolase_fold"/>
</dbReference>
<dbReference type="Gene3D" id="3.40.50.1820">
    <property type="entry name" value="alpha/beta hydrolase"/>
    <property type="match status" value="1"/>
</dbReference>
<keyword evidence="6" id="KW-1185">Reference proteome</keyword>
<keyword evidence="2" id="KW-0719">Serine esterase</keyword>
<dbReference type="EC" id="3.1.1.-" evidence="4"/>
<evidence type="ECO:0000256" key="2">
    <source>
        <dbReference type="ARBA" id="ARBA00022487"/>
    </source>
</evidence>
<protein>
    <recommendedName>
        <fullName evidence="4">Carboxylic ester hydrolase</fullName>
        <ecNumber evidence="4">3.1.1.-</ecNumber>
    </recommendedName>
</protein>
<feature type="domain" description="Carboxylesterase type B" evidence="5">
    <location>
        <begin position="3"/>
        <end position="379"/>
    </location>
</feature>
<evidence type="ECO:0000313" key="6">
    <source>
        <dbReference type="Proteomes" id="UP000887540"/>
    </source>
</evidence>
<dbReference type="PANTHER" id="PTHR44590:SF4">
    <property type="entry name" value="CARBOXYLIC ESTER HYDROLASE"/>
    <property type="match status" value="1"/>
</dbReference>
<dbReference type="AlphaFoldDB" id="A0A914CFV9"/>
<dbReference type="GO" id="GO:0052689">
    <property type="term" value="F:carboxylic ester hydrolase activity"/>
    <property type="evidence" value="ECO:0007669"/>
    <property type="project" value="UniProtKB-KW"/>
</dbReference>
<dbReference type="WBParaSite" id="ACRNAN_Path_998.g3838.t2">
    <property type="protein sequence ID" value="ACRNAN_Path_998.g3838.t2"/>
    <property type="gene ID" value="ACRNAN_Path_998.g3838"/>
</dbReference>
<dbReference type="InterPro" id="IPR002018">
    <property type="entry name" value="CarbesteraseB"/>
</dbReference>
<dbReference type="InterPro" id="IPR019826">
    <property type="entry name" value="Carboxylesterase_B_AS"/>
</dbReference>
<organism evidence="6 7">
    <name type="scientific">Acrobeloides nanus</name>
    <dbReference type="NCBI Taxonomy" id="290746"/>
    <lineage>
        <taxon>Eukaryota</taxon>
        <taxon>Metazoa</taxon>
        <taxon>Ecdysozoa</taxon>
        <taxon>Nematoda</taxon>
        <taxon>Chromadorea</taxon>
        <taxon>Rhabditida</taxon>
        <taxon>Tylenchina</taxon>
        <taxon>Cephalobomorpha</taxon>
        <taxon>Cephaloboidea</taxon>
        <taxon>Cephalobidae</taxon>
        <taxon>Acrobeloides</taxon>
    </lineage>
</organism>
<name>A0A914CFV9_9BILA</name>
<dbReference type="Pfam" id="PF00135">
    <property type="entry name" value="COesterase"/>
    <property type="match status" value="1"/>
</dbReference>
<dbReference type="PANTHER" id="PTHR44590">
    <property type="entry name" value="CARBOXYLIC ESTER HYDROLASE-RELATED"/>
    <property type="match status" value="1"/>
</dbReference>
<evidence type="ECO:0000256" key="4">
    <source>
        <dbReference type="RuleBase" id="RU361235"/>
    </source>
</evidence>
<evidence type="ECO:0000259" key="5">
    <source>
        <dbReference type="Pfam" id="PF00135"/>
    </source>
</evidence>